<evidence type="ECO:0008006" key="3">
    <source>
        <dbReference type="Google" id="ProtNLM"/>
    </source>
</evidence>
<dbReference type="InterPro" id="IPR036736">
    <property type="entry name" value="ACP-like_sf"/>
</dbReference>
<evidence type="ECO:0000313" key="1">
    <source>
        <dbReference type="EMBL" id="EHQ06429.1"/>
    </source>
</evidence>
<dbReference type="SUPFAM" id="SSF47336">
    <property type="entry name" value="ACP-like"/>
    <property type="match status" value="1"/>
</dbReference>
<gene>
    <name evidence="1" type="ORF">Lepil_1746</name>
</gene>
<protein>
    <recommendedName>
        <fullName evidence="3">Carrier domain-containing protein</fullName>
    </recommendedName>
</protein>
<reference evidence="1 2" key="1">
    <citation type="submission" date="2011-10" db="EMBL/GenBank/DDBJ databases">
        <title>The Improved High-Quality Draft genome of Leptonema illini DSM 21528.</title>
        <authorList>
            <consortium name="US DOE Joint Genome Institute (JGI-PGF)"/>
            <person name="Lucas S."/>
            <person name="Copeland A."/>
            <person name="Lapidus A."/>
            <person name="Glavina del Rio T."/>
            <person name="Dalin E."/>
            <person name="Tice H."/>
            <person name="Bruce D."/>
            <person name="Goodwin L."/>
            <person name="Pitluck S."/>
            <person name="Peters L."/>
            <person name="Mikhailova N."/>
            <person name="Held B."/>
            <person name="Kyrpides N."/>
            <person name="Mavromatis K."/>
            <person name="Ivanova N."/>
            <person name="Markowitz V."/>
            <person name="Cheng J.-F."/>
            <person name="Hugenholtz P."/>
            <person name="Woyke T."/>
            <person name="Wu D."/>
            <person name="Gronow S."/>
            <person name="Wellnitz S."/>
            <person name="Brambilla E.-M."/>
            <person name="Klenk H.-P."/>
            <person name="Eisen J.A."/>
        </authorList>
    </citation>
    <scope>NUCLEOTIDE SEQUENCE [LARGE SCALE GENOMIC DNA]</scope>
    <source>
        <strain evidence="1 2">DSM 21528</strain>
    </source>
</reference>
<proteinExistence type="predicted"/>
<keyword evidence="2" id="KW-1185">Reference proteome</keyword>
<accession>H2CCV9</accession>
<dbReference type="AlphaFoldDB" id="H2CCV9"/>
<dbReference type="Pfam" id="PF07377">
    <property type="entry name" value="DUF1493"/>
    <property type="match status" value="1"/>
</dbReference>
<dbReference type="Proteomes" id="UP000005737">
    <property type="component" value="Unassembled WGS sequence"/>
</dbReference>
<dbReference type="InterPro" id="IPR010862">
    <property type="entry name" value="DUF1493"/>
</dbReference>
<evidence type="ECO:0000313" key="2">
    <source>
        <dbReference type="Proteomes" id="UP000005737"/>
    </source>
</evidence>
<name>H2CCV9_9LEPT</name>
<dbReference type="HOGENOM" id="CLU_2058492_0_0_12"/>
<dbReference type="Gene3D" id="1.10.1200.10">
    <property type="entry name" value="ACP-like"/>
    <property type="match status" value="1"/>
</dbReference>
<dbReference type="RefSeq" id="WP_002771951.1">
    <property type="nucleotide sequence ID" value="NZ_JH597773.1"/>
</dbReference>
<dbReference type="EMBL" id="JH597773">
    <property type="protein sequence ID" value="EHQ06429.1"/>
    <property type="molecule type" value="Genomic_DNA"/>
</dbReference>
<sequence>MMTMISSAFASLVSEITKVPESDLRGDMDVVYDLGLSGDDFDEFILAYSRRFGVDISSVDWNAYVSNEGIVISELASWVVDKLRGRRPTQPPPLRLIDLDEAIKTGKLIVRQSEEKKPR</sequence>
<organism evidence="1 2">
    <name type="scientific">Leptonema illini DSM 21528</name>
    <dbReference type="NCBI Taxonomy" id="929563"/>
    <lineage>
        <taxon>Bacteria</taxon>
        <taxon>Pseudomonadati</taxon>
        <taxon>Spirochaetota</taxon>
        <taxon>Spirochaetia</taxon>
        <taxon>Leptospirales</taxon>
        <taxon>Leptospiraceae</taxon>
        <taxon>Leptonema</taxon>
    </lineage>
</organism>